<evidence type="ECO:0000313" key="2">
    <source>
        <dbReference type="EMBL" id="BBO34491.1"/>
    </source>
</evidence>
<feature type="binding site" evidence="1">
    <location>
        <position position="255"/>
    </location>
    <ligand>
        <name>Mg(2+)</name>
        <dbReference type="ChEBI" id="CHEBI:18420"/>
        <label>1</label>
    </ligand>
</feature>
<evidence type="ECO:0000313" key="3">
    <source>
        <dbReference type="Proteomes" id="UP000326837"/>
    </source>
</evidence>
<keyword evidence="2" id="KW-0378">Hydrolase</keyword>
<gene>
    <name evidence="2" type="ORF">PLANPX_4103</name>
</gene>
<accession>A0A5K7XHQ7</accession>
<dbReference type="SUPFAM" id="SSF101478">
    <property type="entry name" value="ADP-ribosylglycohydrolase"/>
    <property type="match status" value="1"/>
</dbReference>
<comment type="cofactor">
    <cofactor evidence="1">
        <name>Mg(2+)</name>
        <dbReference type="ChEBI" id="CHEBI:18420"/>
    </cofactor>
    <text evidence="1">Binds 2 magnesium ions per subunit.</text>
</comment>
<feature type="binding site" evidence="1">
    <location>
        <position position="256"/>
    </location>
    <ligand>
        <name>Mg(2+)</name>
        <dbReference type="ChEBI" id="CHEBI:18420"/>
        <label>1</label>
    </ligand>
</feature>
<dbReference type="Proteomes" id="UP000326837">
    <property type="component" value="Chromosome"/>
</dbReference>
<keyword evidence="3" id="KW-1185">Reference proteome</keyword>
<dbReference type="InterPro" id="IPR050792">
    <property type="entry name" value="ADP-ribosylglycohydrolase"/>
</dbReference>
<reference evidence="3" key="1">
    <citation type="submission" date="2019-10" db="EMBL/GenBank/DDBJ databases">
        <title>Lacipirellula parvula gen. nov., sp. nov., representing a lineage of planctomycetes widespread in freshwater anoxic habitats, and description of the family Lacipirellulaceae.</title>
        <authorList>
            <person name="Dedysh S.N."/>
            <person name="Kulichevskaya I.S."/>
            <person name="Beletsky A.V."/>
            <person name="Rakitin A.L."/>
            <person name="Mardanov A.V."/>
            <person name="Ivanova A.A."/>
            <person name="Saltykova V.X."/>
            <person name="Rijpstra W.I.C."/>
            <person name="Sinninghe Damste J.S."/>
            <person name="Ravin N.V."/>
        </authorList>
    </citation>
    <scope>NUCLEOTIDE SEQUENCE [LARGE SCALE GENOMIC DNA]</scope>
    <source>
        <strain evidence="3">PX69</strain>
    </source>
</reference>
<sequence length="300" mass="31538">MELLTRQRGCLLGLACGDAVGTTVEFSAPGTFAPVTDMTGGGPFALPVGAWTDDTSMALCLAKSLIETGAFDPVDQMKRYCRWQDEGYLSSTGRCFDIGLTVRAALDRFRRTGDPFSGSTSLTTAGNGSIMRLAPIPIAYQRQSEEAVRIAGESSRTTHSAAECVEACQLLTQMILAAFAGQSKEAVLLAGADWEFGSPKVRAIARGEYRTKPSEEIVGSGYVIASLEAAAWCLGNTTTYREAILAAANLGDDADTTAAVCGQLAGAFYGEEGIPETWLAKLTMAAEIGGAAEELASLFP</sequence>
<feature type="binding site" evidence="1">
    <location>
        <position position="53"/>
    </location>
    <ligand>
        <name>Mg(2+)</name>
        <dbReference type="ChEBI" id="CHEBI:18420"/>
        <label>1</label>
    </ligand>
</feature>
<keyword evidence="1" id="KW-0479">Metal-binding</keyword>
<dbReference type="InterPro" id="IPR036705">
    <property type="entry name" value="Ribosyl_crysJ1_sf"/>
</dbReference>
<dbReference type="GO" id="GO:0046872">
    <property type="term" value="F:metal ion binding"/>
    <property type="evidence" value="ECO:0007669"/>
    <property type="project" value="UniProtKB-KW"/>
</dbReference>
<dbReference type="EMBL" id="AP021861">
    <property type="protein sequence ID" value="BBO34491.1"/>
    <property type="molecule type" value="Genomic_DNA"/>
</dbReference>
<dbReference type="PANTHER" id="PTHR16222">
    <property type="entry name" value="ADP-RIBOSYLGLYCOHYDROLASE"/>
    <property type="match status" value="1"/>
</dbReference>
<dbReference type="GO" id="GO:0016787">
    <property type="term" value="F:hydrolase activity"/>
    <property type="evidence" value="ECO:0007669"/>
    <property type="project" value="UniProtKB-KW"/>
</dbReference>
<feature type="binding site" evidence="1">
    <location>
        <position position="253"/>
    </location>
    <ligand>
        <name>Mg(2+)</name>
        <dbReference type="ChEBI" id="CHEBI:18420"/>
        <label>1</label>
    </ligand>
</feature>
<dbReference type="RefSeq" id="WP_152100057.1">
    <property type="nucleotide sequence ID" value="NZ_AP021861.1"/>
</dbReference>
<organism evidence="2 3">
    <name type="scientific">Lacipirellula parvula</name>
    <dbReference type="NCBI Taxonomy" id="2650471"/>
    <lineage>
        <taxon>Bacteria</taxon>
        <taxon>Pseudomonadati</taxon>
        <taxon>Planctomycetota</taxon>
        <taxon>Planctomycetia</taxon>
        <taxon>Pirellulales</taxon>
        <taxon>Lacipirellulaceae</taxon>
        <taxon>Lacipirellula</taxon>
    </lineage>
</organism>
<feature type="binding site" evidence="1">
    <location>
        <position position="52"/>
    </location>
    <ligand>
        <name>Mg(2+)</name>
        <dbReference type="ChEBI" id="CHEBI:18420"/>
        <label>1</label>
    </ligand>
</feature>
<dbReference type="InterPro" id="IPR005502">
    <property type="entry name" value="Ribosyl_crysJ1"/>
</dbReference>
<dbReference type="Pfam" id="PF03747">
    <property type="entry name" value="ADP_ribosyl_GH"/>
    <property type="match status" value="1"/>
</dbReference>
<dbReference type="AlphaFoldDB" id="A0A5K7XHQ7"/>
<keyword evidence="1" id="KW-0460">Magnesium</keyword>
<protein>
    <submittedName>
        <fullName evidence="2">ADP-ribosylglycohydrolase family protein</fullName>
    </submittedName>
</protein>
<dbReference type="PANTHER" id="PTHR16222:SF12">
    <property type="entry name" value="ADP-RIBOSYLGLYCOHYDROLASE-RELATED"/>
    <property type="match status" value="1"/>
</dbReference>
<name>A0A5K7XHQ7_9BACT</name>
<evidence type="ECO:0000256" key="1">
    <source>
        <dbReference type="PIRSR" id="PIRSR605502-1"/>
    </source>
</evidence>
<proteinExistence type="predicted"/>
<feature type="binding site" evidence="1">
    <location>
        <position position="54"/>
    </location>
    <ligand>
        <name>Mg(2+)</name>
        <dbReference type="ChEBI" id="CHEBI:18420"/>
        <label>1</label>
    </ligand>
</feature>
<dbReference type="Gene3D" id="1.10.4080.10">
    <property type="entry name" value="ADP-ribosylation/Crystallin J1"/>
    <property type="match status" value="1"/>
</dbReference>
<dbReference type="KEGG" id="lpav:PLANPX_4103"/>